<evidence type="ECO:0000313" key="2">
    <source>
        <dbReference type="EMBL" id="KAK1846913.1"/>
    </source>
</evidence>
<sequence length="78" mass="8852">MSSETFSMTAPRESGSQLHNADTTGPETPILTCRDGSHRRRPACDDLTPATRPVLRHLLHMENSREVRNCKQYLGRFI</sequence>
<dbReference type="Proteomes" id="UP001243330">
    <property type="component" value="Unassembled WGS sequence"/>
</dbReference>
<protein>
    <submittedName>
        <fullName evidence="2">Uncharacterized protein</fullName>
    </submittedName>
</protein>
<evidence type="ECO:0000313" key="3">
    <source>
        <dbReference type="Proteomes" id="UP001243330"/>
    </source>
</evidence>
<proteinExistence type="predicted"/>
<accession>A0AAD9AF10</accession>
<feature type="region of interest" description="Disordered" evidence="1">
    <location>
        <begin position="1"/>
        <end position="47"/>
    </location>
</feature>
<evidence type="ECO:0000256" key="1">
    <source>
        <dbReference type="SAM" id="MobiDB-lite"/>
    </source>
</evidence>
<feature type="compositionally biased region" description="Polar residues" evidence="1">
    <location>
        <begin position="1"/>
        <end position="26"/>
    </location>
</feature>
<keyword evidence="3" id="KW-1185">Reference proteome</keyword>
<gene>
    <name evidence="2" type="ORF">CCHR01_10428</name>
</gene>
<organism evidence="2 3">
    <name type="scientific">Colletotrichum chrysophilum</name>
    <dbReference type="NCBI Taxonomy" id="1836956"/>
    <lineage>
        <taxon>Eukaryota</taxon>
        <taxon>Fungi</taxon>
        <taxon>Dikarya</taxon>
        <taxon>Ascomycota</taxon>
        <taxon>Pezizomycotina</taxon>
        <taxon>Sordariomycetes</taxon>
        <taxon>Hypocreomycetidae</taxon>
        <taxon>Glomerellales</taxon>
        <taxon>Glomerellaceae</taxon>
        <taxon>Colletotrichum</taxon>
        <taxon>Colletotrichum gloeosporioides species complex</taxon>
    </lineage>
</organism>
<dbReference type="EMBL" id="JAQOWY010000219">
    <property type="protein sequence ID" value="KAK1846913.1"/>
    <property type="molecule type" value="Genomic_DNA"/>
</dbReference>
<name>A0AAD9AF10_9PEZI</name>
<comment type="caution">
    <text evidence="2">The sequence shown here is derived from an EMBL/GenBank/DDBJ whole genome shotgun (WGS) entry which is preliminary data.</text>
</comment>
<reference evidence="2" key="1">
    <citation type="submission" date="2023-01" db="EMBL/GenBank/DDBJ databases">
        <title>Colletotrichum chrysophilum M932 genome sequence.</title>
        <authorList>
            <person name="Baroncelli R."/>
        </authorList>
    </citation>
    <scope>NUCLEOTIDE SEQUENCE</scope>
    <source>
        <strain evidence="2">M932</strain>
    </source>
</reference>
<dbReference type="AlphaFoldDB" id="A0AAD9AF10"/>